<comment type="caution">
    <text evidence="3">The sequence shown here is derived from an EMBL/GenBank/DDBJ whole genome shotgun (WGS) entry which is preliminary data.</text>
</comment>
<reference evidence="4" key="1">
    <citation type="submission" date="2019-09" db="EMBL/GenBank/DDBJ databases">
        <authorList>
            <person name="Jung D.-H."/>
        </authorList>
    </citation>
    <scope>NUCLEOTIDE SEQUENCE [LARGE SCALE GENOMIC DNA]</scope>
    <source>
        <strain evidence="4">JA-25</strain>
    </source>
</reference>
<dbReference type="InterPro" id="IPR010496">
    <property type="entry name" value="AL/BT2_dom"/>
</dbReference>
<evidence type="ECO:0000313" key="3">
    <source>
        <dbReference type="EMBL" id="NID12939.1"/>
    </source>
</evidence>
<dbReference type="Pfam" id="PF06439">
    <property type="entry name" value="3keto-disac_hyd"/>
    <property type="match status" value="2"/>
</dbReference>
<sequence>MKKTPLLVVLLFALTLAANGQAKLSTTKWTTLFDGKTLKGWKQVAGTATYAVEDGVIVGRTVAQSPNTFLISEQEYGDFVLELDVKIEDLGSNSGIQFRSQYDPAARDGKGKVFGYQYELDPSPRKWTGGIYDEGRRDWLYPMGLNPAGQNSYKHNEFNRVKIECVGNNIRTWVNGTPAAYLVDNVDSKGVIALQVHAIGSPDKVGKRIYWKNIRIKGATTPSTDFPKDGYVVNTIPNTLTPFEKQNGWKLLFDGVSSAGWKGAYKPTFPEKGWAIKDGMISVEPSGGSESTNGGDIVTQAQFSAFDVSFDFKLTPGGNSGLKYFVTLSENNKGSAIGLEFQVLDDKLHPDAKAGRDGNRTLASLYDMIKADKQDRFVHEPGQWNTGRVVVHPNNHVEHYLNGVKVLEYDRGSPAFKELVAKSKYKVWPNFGEAPQGRILLQDHGDSVSFRSIKIKELK</sequence>
<evidence type="ECO:0000259" key="2">
    <source>
        <dbReference type="Pfam" id="PF06439"/>
    </source>
</evidence>
<dbReference type="EMBL" id="WAEL01000009">
    <property type="protein sequence ID" value="NID12939.1"/>
    <property type="molecule type" value="Genomic_DNA"/>
</dbReference>
<gene>
    <name evidence="3" type="ORF">F7231_22395</name>
</gene>
<feature type="domain" description="3-keto-alpha-glucoside-1,2-lyase/3-keto-2-hydroxy-glucal hydratase" evidence="2">
    <location>
        <begin position="248"/>
        <end position="456"/>
    </location>
</feature>
<name>A0ABX0QKF2_9BACT</name>
<dbReference type="Proteomes" id="UP000606008">
    <property type="component" value="Unassembled WGS sequence"/>
</dbReference>
<organism evidence="3 4">
    <name type="scientific">Fibrivirga algicola</name>
    <dbReference type="NCBI Taxonomy" id="2950420"/>
    <lineage>
        <taxon>Bacteria</taxon>
        <taxon>Pseudomonadati</taxon>
        <taxon>Bacteroidota</taxon>
        <taxon>Cytophagia</taxon>
        <taxon>Cytophagales</taxon>
        <taxon>Spirosomataceae</taxon>
        <taxon>Fibrivirga</taxon>
    </lineage>
</organism>
<feature type="domain" description="3-keto-alpha-glucoside-1,2-lyase/3-keto-2-hydroxy-glucal hydratase" evidence="2">
    <location>
        <begin position="28"/>
        <end position="217"/>
    </location>
</feature>
<feature type="chain" id="PRO_5047150522" evidence="1">
    <location>
        <begin position="23"/>
        <end position="459"/>
    </location>
</feature>
<proteinExistence type="predicted"/>
<dbReference type="RefSeq" id="WP_166693625.1">
    <property type="nucleotide sequence ID" value="NZ_WAEL01000009.1"/>
</dbReference>
<dbReference type="Gene3D" id="2.60.120.560">
    <property type="entry name" value="Exo-inulinase, domain 1"/>
    <property type="match status" value="2"/>
</dbReference>
<keyword evidence="1" id="KW-0732">Signal</keyword>
<keyword evidence="4" id="KW-1185">Reference proteome</keyword>
<reference evidence="4" key="2">
    <citation type="submission" date="2023-07" db="EMBL/GenBank/DDBJ databases">
        <authorList>
            <person name="Jung D.-H."/>
        </authorList>
    </citation>
    <scope>NUCLEOTIDE SEQUENCE [LARGE SCALE GENOMIC DNA]</scope>
    <source>
        <strain evidence="4">JA-25</strain>
    </source>
</reference>
<evidence type="ECO:0000313" key="4">
    <source>
        <dbReference type="Proteomes" id="UP000606008"/>
    </source>
</evidence>
<feature type="signal peptide" evidence="1">
    <location>
        <begin position="1"/>
        <end position="22"/>
    </location>
</feature>
<evidence type="ECO:0000256" key="1">
    <source>
        <dbReference type="SAM" id="SignalP"/>
    </source>
</evidence>
<accession>A0ABX0QKF2</accession>
<protein>
    <submittedName>
        <fullName evidence="3">DUF1080 domain-containing protein</fullName>
    </submittedName>
</protein>